<name>A0A6J0LZL8_RAPSA</name>
<accession>A0A6J0LZL8</accession>
<dbReference type="InterPro" id="IPR002156">
    <property type="entry name" value="RNaseH_domain"/>
</dbReference>
<feature type="domain" description="RNase H type-1" evidence="1">
    <location>
        <begin position="396"/>
        <end position="517"/>
    </location>
</feature>
<gene>
    <name evidence="4" type="primary">LOC108836605</name>
</gene>
<dbReference type="Proteomes" id="UP000504610">
    <property type="component" value="Chromosome 7"/>
</dbReference>
<dbReference type="OrthoDB" id="1750965at2759"/>
<dbReference type="InterPro" id="IPR044730">
    <property type="entry name" value="RNase_H-like_dom_plant"/>
</dbReference>
<dbReference type="GO" id="GO:0004523">
    <property type="term" value="F:RNA-DNA hybrid ribonuclease activity"/>
    <property type="evidence" value="ECO:0007669"/>
    <property type="project" value="InterPro"/>
</dbReference>
<organism evidence="3 4">
    <name type="scientific">Raphanus sativus</name>
    <name type="common">Radish</name>
    <name type="synonym">Raphanus raphanistrum var. sativus</name>
    <dbReference type="NCBI Taxonomy" id="3726"/>
    <lineage>
        <taxon>Eukaryota</taxon>
        <taxon>Viridiplantae</taxon>
        <taxon>Streptophyta</taxon>
        <taxon>Embryophyta</taxon>
        <taxon>Tracheophyta</taxon>
        <taxon>Spermatophyta</taxon>
        <taxon>Magnoliopsida</taxon>
        <taxon>eudicotyledons</taxon>
        <taxon>Gunneridae</taxon>
        <taxon>Pentapetalae</taxon>
        <taxon>rosids</taxon>
        <taxon>malvids</taxon>
        <taxon>Brassicales</taxon>
        <taxon>Brassicaceae</taxon>
        <taxon>Brassiceae</taxon>
        <taxon>Raphanus</taxon>
    </lineage>
</organism>
<dbReference type="InterPro" id="IPR036397">
    <property type="entry name" value="RNaseH_sf"/>
</dbReference>
<dbReference type="AlphaFoldDB" id="A0A6J0LZL8"/>
<sequence>MSRFWWEKSATQKGIPWVAWDRMQFPKCQGGMGFKNLCKFNDALLARQAWRLVQYPNSVMAKLFKARYFKDSHILQASSKRYQSYGWSSLMVGINLLKQGSRFIIGNGKSVRLYEDHWLPTEPPRCATRMCNRQHLMVSDIIVATSTFQHWNLDTAQQLLNDEYFQLMLTIYLPQTKIEDTLVWPLEASGNYTVKSGYKREMMELGRQLPDLLPPRGDPVLKTKIWKLPIIPKLKHFLWRILTLALGTNTRLNTGGMSLDCLCSRCSDAPETVNHLFFLCPISVQTWRSNQVTLGFSARFTDDLENNMEYLLQLQSSSTLTMEQKLTPFWLLWKIWKSRNNLIFKNKIINPQRDGEYVTVEVRDWLEKTAQVSSTPRQIPLSPRWYPPMIPYYKCNFDAAYNPQTFHASAGWVIRDCYGVVHYWAMAFLGSAQSPLEAESKALLAAIQCAFALGYKNMIFEGDCLVLINSLTTGKGDFSIAMICNDIRHWGRKLGLLQFARVPREANVVAHMLATRCDPTVLFTSSSTFIPHWLTNVICNDYIRCA</sequence>
<keyword evidence="3" id="KW-1185">Reference proteome</keyword>
<evidence type="ECO:0000259" key="1">
    <source>
        <dbReference type="Pfam" id="PF13456"/>
    </source>
</evidence>
<dbReference type="InterPro" id="IPR012337">
    <property type="entry name" value="RNaseH-like_sf"/>
</dbReference>
<dbReference type="GO" id="GO:0003676">
    <property type="term" value="F:nucleic acid binding"/>
    <property type="evidence" value="ECO:0007669"/>
    <property type="project" value="InterPro"/>
</dbReference>
<dbReference type="PANTHER" id="PTHR47074">
    <property type="entry name" value="BNAC02G40300D PROTEIN"/>
    <property type="match status" value="1"/>
</dbReference>
<protein>
    <submittedName>
        <fullName evidence="4">Ribonuclease H protein At1g65750</fullName>
    </submittedName>
</protein>
<reference evidence="4" key="2">
    <citation type="submission" date="2025-08" db="UniProtKB">
        <authorList>
            <consortium name="RefSeq"/>
        </authorList>
    </citation>
    <scope>IDENTIFICATION</scope>
    <source>
        <tissue evidence="4">Leaf</tissue>
    </source>
</reference>
<dbReference type="PANTHER" id="PTHR47074:SF11">
    <property type="entry name" value="REVERSE TRANSCRIPTASE-LIKE PROTEIN"/>
    <property type="match status" value="1"/>
</dbReference>
<dbReference type="KEGG" id="rsz:108836605"/>
<dbReference type="RefSeq" id="XP_018465244.1">
    <property type="nucleotide sequence ID" value="XM_018609742.1"/>
</dbReference>
<dbReference type="Gene3D" id="3.30.420.10">
    <property type="entry name" value="Ribonuclease H-like superfamily/Ribonuclease H"/>
    <property type="match status" value="1"/>
</dbReference>
<dbReference type="SUPFAM" id="SSF53098">
    <property type="entry name" value="Ribonuclease H-like"/>
    <property type="match status" value="1"/>
</dbReference>
<dbReference type="InterPro" id="IPR052929">
    <property type="entry name" value="RNase_H-like_EbsB-rel"/>
</dbReference>
<dbReference type="Pfam" id="PF13456">
    <property type="entry name" value="RVT_3"/>
    <property type="match status" value="1"/>
</dbReference>
<evidence type="ECO:0000313" key="4">
    <source>
        <dbReference type="RefSeq" id="XP_018465244.1"/>
    </source>
</evidence>
<dbReference type="InterPro" id="IPR026960">
    <property type="entry name" value="RVT-Znf"/>
</dbReference>
<proteinExistence type="predicted"/>
<evidence type="ECO:0000313" key="3">
    <source>
        <dbReference type="Proteomes" id="UP000504610"/>
    </source>
</evidence>
<dbReference type="GeneID" id="108836605"/>
<reference evidence="3" key="1">
    <citation type="journal article" date="2019" name="Database">
        <title>The radish genome database (RadishGD): an integrated information resource for radish genomics.</title>
        <authorList>
            <person name="Yu H.J."/>
            <person name="Baek S."/>
            <person name="Lee Y.J."/>
            <person name="Cho A."/>
            <person name="Mun J.H."/>
        </authorList>
    </citation>
    <scope>NUCLEOTIDE SEQUENCE [LARGE SCALE GENOMIC DNA]</scope>
    <source>
        <strain evidence="3">cv. WK10039</strain>
    </source>
</reference>
<feature type="domain" description="Reverse transcriptase zinc-binding" evidence="2">
    <location>
        <begin position="220"/>
        <end position="287"/>
    </location>
</feature>
<dbReference type="CDD" id="cd06222">
    <property type="entry name" value="RNase_H_like"/>
    <property type="match status" value="1"/>
</dbReference>
<dbReference type="Pfam" id="PF13966">
    <property type="entry name" value="zf-RVT"/>
    <property type="match status" value="1"/>
</dbReference>
<evidence type="ECO:0000259" key="2">
    <source>
        <dbReference type="Pfam" id="PF13966"/>
    </source>
</evidence>